<evidence type="ECO:0000313" key="3">
    <source>
        <dbReference type="Proteomes" id="UP001224325"/>
    </source>
</evidence>
<dbReference type="AlphaFoldDB" id="A0AAU7EAZ6"/>
<organism evidence="2 3">
    <name type="scientific">Mariniflexile litorale</name>
    <dbReference type="NCBI Taxonomy" id="3045158"/>
    <lineage>
        <taxon>Bacteria</taxon>
        <taxon>Pseudomonadati</taxon>
        <taxon>Bacteroidota</taxon>
        <taxon>Flavobacteriia</taxon>
        <taxon>Flavobacteriales</taxon>
        <taxon>Flavobacteriaceae</taxon>
        <taxon>Mariniflexile</taxon>
    </lineage>
</organism>
<proteinExistence type="predicted"/>
<keyword evidence="1" id="KW-0812">Transmembrane</keyword>
<dbReference type="KEGG" id="mlil:QLS71_010250"/>
<dbReference type="RefSeq" id="WP_308993817.1">
    <property type="nucleotide sequence ID" value="NZ_CP155618.1"/>
</dbReference>
<keyword evidence="3" id="KW-1185">Reference proteome</keyword>
<gene>
    <name evidence="2" type="ORF">QLS71_010250</name>
</gene>
<name>A0AAU7EAZ6_9FLAO</name>
<accession>A0AAU7EAZ6</accession>
<dbReference type="Proteomes" id="UP001224325">
    <property type="component" value="Chromosome"/>
</dbReference>
<evidence type="ECO:0008006" key="4">
    <source>
        <dbReference type="Google" id="ProtNLM"/>
    </source>
</evidence>
<dbReference type="EMBL" id="CP155618">
    <property type="protein sequence ID" value="XBL12721.1"/>
    <property type="molecule type" value="Genomic_DNA"/>
</dbReference>
<evidence type="ECO:0000256" key="1">
    <source>
        <dbReference type="SAM" id="Phobius"/>
    </source>
</evidence>
<keyword evidence="1" id="KW-0472">Membrane</keyword>
<feature type="transmembrane region" description="Helical" evidence="1">
    <location>
        <begin position="46"/>
        <end position="67"/>
    </location>
</feature>
<protein>
    <recommendedName>
        <fullName evidence="4">BlaR1 peptidase M56</fullName>
    </recommendedName>
</protein>
<feature type="transmembrane region" description="Helical" evidence="1">
    <location>
        <begin position="7"/>
        <end position="26"/>
    </location>
</feature>
<sequence>MIVISKYLVYKGYLGFACYPFVFLKSKELKKDSVLLNHENIHLRQQIEMLLIPFFLIYGMEFLMRFIQYGNRHVAYRNISFEREAYTHETNLDYLKHRKFWSFLKYLRSNEFQSRT</sequence>
<keyword evidence="1" id="KW-1133">Transmembrane helix</keyword>
<evidence type="ECO:0000313" key="2">
    <source>
        <dbReference type="EMBL" id="XBL12721.1"/>
    </source>
</evidence>
<reference evidence="2" key="1">
    <citation type="submission" date="2024-04" db="EMBL/GenBank/DDBJ databases">
        <title>Mariniflexile litorale, isolated from the shallow sediments of the Sea of Japan.</title>
        <authorList>
            <person name="Romanenko L."/>
            <person name="Isaeva M."/>
        </authorList>
    </citation>
    <scope>NUCLEOTIDE SEQUENCE [LARGE SCALE GENOMIC DNA]</scope>
    <source>
        <strain evidence="2">KMM 9835</strain>
    </source>
</reference>